<dbReference type="Pfam" id="PF02536">
    <property type="entry name" value="mTERF"/>
    <property type="match status" value="3"/>
</dbReference>
<keyword evidence="2" id="KW-0804">Transcription</keyword>
<dbReference type="PANTHER" id="PTHR13068:SF228">
    <property type="match status" value="1"/>
</dbReference>
<dbReference type="AlphaFoldDB" id="A0A8T2URF4"/>
<evidence type="ECO:0000313" key="4">
    <source>
        <dbReference type="EMBL" id="KAH7437200.1"/>
    </source>
</evidence>
<keyword evidence="5" id="KW-1185">Reference proteome</keyword>
<reference evidence="4" key="1">
    <citation type="submission" date="2021-08" db="EMBL/GenBank/DDBJ databases">
        <title>WGS assembly of Ceratopteris richardii.</title>
        <authorList>
            <person name="Marchant D.B."/>
            <person name="Chen G."/>
            <person name="Jenkins J."/>
            <person name="Shu S."/>
            <person name="Leebens-Mack J."/>
            <person name="Grimwood J."/>
            <person name="Schmutz J."/>
            <person name="Soltis P."/>
            <person name="Soltis D."/>
            <person name="Chen Z.-H."/>
        </authorList>
    </citation>
    <scope>NUCLEOTIDE SEQUENCE</scope>
    <source>
        <strain evidence="4">Whitten #5841</strain>
        <tissue evidence="4">Leaf</tissue>
    </source>
</reference>
<dbReference type="Gene3D" id="1.25.70.10">
    <property type="entry name" value="Transcription termination factor 3, mitochondrial"/>
    <property type="match status" value="2"/>
</dbReference>
<comment type="similarity">
    <text evidence="1">Belongs to the mTERF family.</text>
</comment>
<keyword evidence="2" id="KW-0805">Transcription regulation</keyword>
<sequence>MAIIQSRLARFVQRPLCLLRARRVCFSSTSSLFGKTTGSHVACERHLLPITKRNFCSEIESPIHGNANTTLPVAEVTHVEVQEYHHNQQKGANNNYVTVDSACHAELQVQMDDKSGIISVAENFAESKDVASQESSLVTSEFVKYETKADDPDDSTSEWAVMHLAHLLGITEHENLKFLGTLPGLPDELFSNLSFLMSLGFTEQQLFETISIHPSLMSIDLTKSLSSVMKWLQKVELDASYLRQVLIAQSGLVPILGKKALQERIKALRKLDIPDQEIGILLKRLGCLLLERFLTLPVEVIEPRYTYIRDDIGLRSSETNRLITNFPNVLLRDIEQDFAKKLMILKQVLEDSMKVKKVFMHFPELLARKIDALEETLLCLKTLVTNTKNLSEIIEENPSIMTHRKSGIEQVSVFLQSLGFDSKTSVTLIAREPYLVECGSERLNKHVEFLKSKNMNENTIRILLEKSTGMFFKSLDKRVAPKIDFLENQGITGESLQKYMKSRPQVCDRSLRKSLNPNVDFLLSLGFKKDSSSMKSALKDILPHSCKNMQARVDYIIGLGIDAADVHKMVRETPSILVTSDALLKRRVDFLTKVLKRPVQDLVKCPAFLVSNINKVIMPRLRVLEWLSSKGLLKKFSLSTLVETDDKQFLRKFVRLHPEALSIYKSPSQASS</sequence>
<dbReference type="Proteomes" id="UP000825935">
    <property type="component" value="Chromosome 5"/>
</dbReference>
<dbReference type="OMA" id="GMERASF"/>
<evidence type="ECO:0000256" key="3">
    <source>
        <dbReference type="ARBA" id="ARBA00022946"/>
    </source>
</evidence>
<comment type="caution">
    <text evidence="4">The sequence shown here is derived from an EMBL/GenBank/DDBJ whole genome shotgun (WGS) entry which is preliminary data.</text>
</comment>
<keyword evidence="3" id="KW-0809">Transit peptide</keyword>
<dbReference type="PANTHER" id="PTHR13068">
    <property type="entry name" value="CGI-12 PROTEIN-RELATED"/>
    <property type="match status" value="1"/>
</dbReference>
<evidence type="ECO:0000313" key="5">
    <source>
        <dbReference type="Proteomes" id="UP000825935"/>
    </source>
</evidence>
<dbReference type="GO" id="GO:0006353">
    <property type="term" value="P:DNA-templated transcription termination"/>
    <property type="evidence" value="ECO:0007669"/>
    <property type="project" value="UniProtKB-KW"/>
</dbReference>
<dbReference type="EMBL" id="CM035410">
    <property type="protein sequence ID" value="KAH7437200.1"/>
    <property type="molecule type" value="Genomic_DNA"/>
</dbReference>
<gene>
    <name evidence="4" type="ORF">KP509_05G060600</name>
</gene>
<keyword evidence="2" id="KW-0806">Transcription termination</keyword>
<organism evidence="4 5">
    <name type="scientific">Ceratopteris richardii</name>
    <name type="common">Triangle waterfern</name>
    <dbReference type="NCBI Taxonomy" id="49495"/>
    <lineage>
        <taxon>Eukaryota</taxon>
        <taxon>Viridiplantae</taxon>
        <taxon>Streptophyta</taxon>
        <taxon>Embryophyta</taxon>
        <taxon>Tracheophyta</taxon>
        <taxon>Polypodiopsida</taxon>
        <taxon>Polypodiidae</taxon>
        <taxon>Polypodiales</taxon>
        <taxon>Pteridineae</taxon>
        <taxon>Pteridaceae</taxon>
        <taxon>Parkerioideae</taxon>
        <taxon>Ceratopteris</taxon>
    </lineage>
</organism>
<dbReference type="InterPro" id="IPR038538">
    <property type="entry name" value="MTERF_sf"/>
</dbReference>
<protein>
    <submittedName>
        <fullName evidence="4">Uncharacterized protein</fullName>
    </submittedName>
</protein>
<name>A0A8T2URF4_CERRI</name>
<dbReference type="SMART" id="SM00733">
    <property type="entry name" value="Mterf"/>
    <property type="match status" value="9"/>
</dbReference>
<dbReference type="InterPro" id="IPR003690">
    <property type="entry name" value="MTERF"/>
</dbReference>
<dbReference type="OrthoDB" id="637682at2759"/>
<evidence type="ECO:0000256" key="1">
    <source>
        <dbReference type="ARBA" id="ARBA00007692"/>
    </source>
</evidence>
<evidence type="ECO:0000256" key="2">
    <source>
        <dbReference type="ARBA" id="ARBA00022472"/>
    </source>
</evidence>
<accession>A0A8T2URF4</accession>
<proteinExistence type="inferred from homology"/>
<dbReference type="GO" id="GO:0003676">
    <property type="term" value="F:nucleic acid binding"/>
    <property type="evidence" value="ECO:0007669"/>
    <property type="project" value="InterPro"/>
</dbReference>